<reference evidence="2" key="1">
    <citation type="submission" date="2022-07" db="EMBL/GenBank/DDBJ databases">
        <title>Chromosome-level genome of Muraenolepis orangiensis.</title>
        <authorList>
            <person name="Kim J."/>
        </authorList>
    </citation>
    <scope>NUCLEOTIDE SEQUENCE</scope>
    <source>
        <strain evidence="2">KU_S4_2022</strain>
        <tissue evidence="2">Muscle</tissue>
    </source>
</reference>
<dbReference type="AlphaFoldDB" id="A0A9Q0I4K5"/>
<evidence type="ECO:0000313" key="3">
    <source>
        <dbReference type="Proteomes" id="UP001148018"/>
    </source>
</evidence>
<gene>
    <name evidence="2" type="ORF">NHX12_013028</name>
</gene>
<dbReference type="Proteomes" id="UP001148018">
    <property type="component" value="Unassembled WGS sequence"/>
</dbReference>
<name>A0A9Q0I4K5_9TELE</name>
<keyword evidence="3" id="KW-1185">Reference proteome</keyword>
<protein>
    <submittedName>
        <fullName evidence="2">Uncharacterized protein</fullName>
    </submittedName>
</protein>
<sequence length="75" mass="7837">MNEEEHGDTQRGSWPPFRPQSGLAGGVGPCSVKQASELPSCFEPSVRIKALLGSIGRLAWGGTLGEITQEGSGPE</sequence>
<evidence type="ECO:0000313" key="2">
    <source>
        <dbReference type="EMBL" id="KAJ3586632.1"/>
    </source>
</evidence>
<feature type="region of interest" description="Disordered" evidence="1">
    <location>
        <begin position="1"/>
        <end position="29"/>
    </location>
</feature>
<proteinExistence type="predicted"/>
<comment type="caution">
    <text evidence="2">The sequence shown here is derived from an EMBL/GenBank/DDBJ whole genome shotgun (WGS) entry which is preliminary data.</text>
</comment>
<dbReference type="EMBL" id="JANIIK010000117">
    <property type="protein sequence ID" value="KAJ3586632.1"/>
    <property type="molecule type" value="Genomic_DNA"/>
</dbReference>
<organism evidence="2 3">
    <name type="scientific">Muraenolepis orangiensis</name>
    <name type="common">Patagonian moray cod</name>
    <dbReference type="NCBI Taxonomy" id="630683"/>
    <lineage>
        <taxon>Eukaryota</taxon>
        <taxon>Metazoa</taxon>
        <taxon>Chordata</taxon>
        <taxon>Craniata</taxon>
        <taxon>Vertebrata</taxon>
        <taxon>Euteleostomi</taxon>
        <taxon>Actinopterygii</taxon>
        <taxon>Neopterygii</taxon>
        <taxon>Teleostei</taxon>
        <taxon>Neoteleostei</taxon>
        <taxon>Acanthomorphata</taxon>
        <taxon>Zeiogadaria</taxon>
        <taxon>Gadariae</taxon>
        <taxon>Gadiformes</taxon>
        <taxon>Muraenolepidoidei</taxon>
        <taxon>Muraenolepididae</taxon>
        <taxon>Muraenolepis</taxon>
    </lineage>
</organism>
<accession>A0A9Q0I4K5</accession>
<evidence type="ECO:0000256" key="1">
    <source>
        <dbReference type="SAM" id="MobiDB-lite"/>
    </source>
</evidence>